<feature type="region of interest" description="Disordered" evidence="1">
    <location>
        <begin position="133"/>
        <end position="161"/>
    </location>
</feature>
<proteinExistence type="predicted"/>
<dbReference type="Gene3D" id="3.30.420.10">
    <property type="entry name" value="Ribonuclease H-like superfamily/Ribonuclease H"/>
    <property type="match status" value="1"/>
</dbReference>
<dbReference type="InterPro" id="IPR041588">
    <property type="entry name" value="Integrase_H2C2"/>
</dbReference>
<dbReference type="InterPro" id="IPR052160">
    <property type="entry name" value="Gypsy_RT_Integrase-like"/>
</dbReference>
<dbReference type="Proteomes" id="UP001186944">
    <property type="component" value="Unassembled WGS sequence"/>
</dbReference>
<feature type="compositionally biased region" description="Basic and acidic residues" evidence="1">
    <location>
        <begin position="465"/>
        <end position="479"/>
    </location>
</feature>
<dbReference type="GO" id="GO:0003676">
    <property type="term" value="F:nucleic acid binding"/>
    <property type="evidence" value="ECO:0007669"/>
    <property type="project" value="InterPro"/>
</dbReference>
<evidence type="ECO:0000256" key="1">
    <source>
        <dbReference type="SAM" id="MobiDB-lite"/>
    </source>
</evidence>
<gene>
    <name evidence="3" type="ORF">FSP39_012537</name>
</gene>
<feature type="region of interest" description="Disordered" evidence="1">
    <location>
        <begin position="422"/>
        <end position="487"/>
    </location>
</feature>
<sequence length="752" mass="86278">MSYKAKKYSVKHVDFNSLATFIKFGTYPPGITENGKRNLRKRSQSFKVVDNQLFYTPVNASKEDGEPEISRPVISDEEEIQKLLSDLHVDEKGNHLGREKLGNKIRERFYFMGITKIVNSYIDNCSYCQVNRPSSRSSGILSEGSLSSLSSDTEEPETLVTSSPTICTNRIDVKVEGPSSKSAEAHRFWEIVEMNVLGPFTCKESKYYVVLFLDLFSYWPEAFVVDSLSPSTITHLLLKLLCRFGTMGTLMIRQTSESVQDNVSPRQDILSFLGLEITVNHFGADSTYVIWDDIKESVRTFTENNHHWLYCLEFCLLPFRISRAENSEYTPSYITYGREIPIPEKIHQQNEASITTVEPHLNMEQMTKITDVLLEAFKMFGKFSQPLESFPMSHIENRDVASKSESSASLVSKAYNTRRSRDVNYRRLSTNGEVDPEAEEDMPPPGSVTPEPRRKRRKMSRPGRIKVEDEKLEESLKEETDQESSKNSSMENIFQCIVWRDHLLKTTLGKVYIWTVQAFAKACPGCDLGSPLSDEISPEEEDDVAKCAEENYSHLISYVKNGKFSPDTDTSIHRAVLEVAKYFTLSRGQLMYRRGPKSGLRFFEISTRGKKAAIKDAHELQDQDEHLSADETYMNLTSSYLWYRMKDSVTDYIKQCCNKRATAQPVSKSRINFYTKYFQEQVMLHIGHILCEVYGKCCVFSFLLVCEGEVSVYKATLFFRLIEHFHYQNGEVVLFFGHFCAQILLQNYLETS</sequence>
<evidence type="ECO:0000313" key="4">
    <source>
        <dbReference type="Proteomes" id="UP001186944"/>
    </source>
</evidence>
<dbReference type="InterPro" id="IPR036397">
    <property type="entry name" value="RNaseH_sf"/>
</dbReference>
<feature type="domain" description="Integrase zinc-binding" evidence="2">
    <location>
        <begin position="77"/>
        <end position="133"/>
    </location>
</feature>
<dbReference type="Gene3D" id="1.10.340.70">
    <property type="match status" value="2"/>
</dbReference>
<dbReference type="InterPro" id="IPR012337">
    <property type="entry name" value="RNaseH-like_sf"/>
</dbReference>
<name>A0AA89BPG2_PINIB</name>
<dbReference type="PANTHER" id="PTHR47266">
    <property type="entry name" value="ENDONUCLEASE-RELATED"/>
    <property type="match status" value="1"/>
</dbReference>
<evidence type="ECO:0000259" key="2">
    <source>
        <dbReference type="Pfam" id="PF17921"/>
    </source>
</evidence>
<comment type="caution">
    <text evidence="3">The sequence shown here is derived from an EMBL/GenBank/DDBJ whole genome shotgun (WGS) entry which is preliminary data.</text>
</comment>
<feature type="domain" description="Integrase zinc-binding" evidence="2">
    <location>
        <begin position="611"/>
        <end position="656"/>
    </location>
</feature>
<evidence type="ECO:0000313" key="3">
    <source>
        <dbReference type="EMBL" id="KAK3090535.1"/>
    </source>
</evidence>
<organism evidence="3 4">
    <name type="scientific">Pinctada imbricata</name>
    <name type="common">Atlantic pearl-oyster</name>
    <name type="synonym">Pinctada martensii</name>
    <dbReference type="NCBI Taxonomy" id="66713"/>
    <lineage>
        <taxon>Eukaryota</taxon>
        <taxon>Metazoa</taxon>
        <taxon>Spiralia</taxon>
        <taxon>Lophotrochozoa</taxon>
        <taxon>Mollusca</taxon>
        <taxon>Bivalvia</taxon>
        <taxon>Autobranchia</taxon>
        <taxon>Pteriomorphia</taxon>
        <taxon>Pterioida</taxon>
        <taxon>Pterioidea</taxon>
        <taxon>Pteriidae</taxon>
        <taxon>Pinctada</taxon>
    </lineage>
</organism>
<dbReference type="AlphaFoldDB" id="A0AA89BPG2"/>
<keyword evidence="4" id="KW-1185">Reference proteome</keyword>
<reference evidence="3" key="1">
    <citation type="submission" date="2019-08" db="EMBL/GenBank/DDBJ databases">
        <title>The improved chromosome-level genome for the pearl oyster Pinctada fucata martensii using PacBio sequencing and Hi-C.</title>
        <authorList>
            <person name="Zheng Z."/>
        </authorList>
    </citation>
    <scope>NUCLEOTIDE SEQUENCE</scope>
    <source>
        <strain evidence="3">ZZ-2019</strain>
        <tissue evidence="3">Adductor muscle</tissue>
    </source>
</reference>
<dbReference type="EMBL" id="VSWD01000010">
    <property type="protein sequence ID" value="KAK3090535.1"/>
    <property type="molecule type" value="Genomic_DNA"/>
</dbReference>
<dbReference type="Pfam" id="PF17921">
    <property type="entry name" value="Integrase_H2C2"/>
    <property type="match status" value="2"/>
</dbReference>
<feature type="compositionally biased region" description="Low complexity" evidence="1">
    <location>
        <begin position="133"/>
        <end position="151"/>
    </location>
</feature>
<feature type="compositionally biased region" description="Basic residues" evidence="1">
    <location>
        <begin position="453"/>
        <end position="464"/>
    </location>
</feature>
<dbReference type="SUPFAM" id="SSF53098">
    <property type="entry name" value="Ribonuclease H-like"/>
    <property type="match status" value="1"/>
</dbReference>
<accession>A0AA89BPG2</accession>
<protein>
    <recommendedName>
        <fullName evidence="2">Integrase zinc-binding domain-containing protein</fullName>
    </recommendedName>
</protein>